<evidence type="ECO:0000259" key="1">
    <source>
        <dbReference type="PROSITE" id="PS50902"/>
    </source>
</evidence>
<proteinExistence type="predicted"/>
<dbReference type="KEGG" id="ipc:IPA_00330"/>
<dbReference type="SUPFAM" id="SSF52218">
    <property type="entry name" value="Flavoproteins"/>
    <property type="match status" value="1"/>
</dbReference>
<dbReference type="EMBL" id="CP006868">
    <property type="protein sequence ID" value="UXD21119.1"/>
    <property type="molecule type" value="Genomic_DNA"/>
</dbReference>
<dbReference type="Gene3D" id="3.60.15.10">
    <property type="entry name" value="Ribonuclease Z/Hydroxyacylglutathione hydrolase-like"/>
    <property type="match status" value="1"/>
</dbReference>
<sequence>MKGVNYTVNEVLPNLYQLKLLDKRTKYFEAMWEIPEGVTYNAYLYKGEKVVLFDGWKIGYGELLVKTLSELTDHIDYYVIHHMEPDHSGSFKEVVSSFKPKVLGHPMVKTLASEYYRIPFEFKALKDGEELDVGLKLRFLFTPWLHWPETIMTYVQDYKAILTCDAFGSFGFEQNLWLSRKYFMTVVGKYKDFVIRAVPKLSSLEIEKVLPAHGPLWGKEIIDEWVKWAKGEELEKATLIYGSMYGFSKSVVNKIVSMLRERGVEVHVFGFNDTFHALVSEILTDIVDSKYIVVISPTYEGGPFWPVRDVVDTIAEKAKYKKRVLIVNTCGWGCVPAPYKSSFEKGGYDVRTVITIKGSLRDEDVKKLEEGIERLLES</sequence>
<accession>A0A977PK72</accession>
<keyword evidence="3" id="KW-1185">Reference proteome</keyword>
<dbReference type="SUPFAM" id="SSF56281">
    <property type="entry name" value="Metallo-hydrolase/oxidoreductase"/>
    <property type="match status" value="1"/>
</dbReference>
<dbReference type="AlphaFoldDB" id="A0A977PK72"/>
<dbReference type="InterPro" id="IPR036866">
    <property type="entry name" value="RibonucZ/Hydroxyglut_hydro"/>
</dbReference>
<name>A0A977PK72_9CREN</name>
<dbReference type="PANTHER" id="PTHR43717:SF1">
    <property type="entry name" value="ANAEROBIC NITRIC OXIDE REDUCTASE FLAVORUBREDOXIN"/>
    <property type="match status" value="1"/>
</dbReference>
<dbReference type="PANTHER" id="PTHR43717">
    <property type="entry name" value="ANAEROBIC NITRIC OXIDE REDUCTASE FLAVORUBREDOXIN"/>
    <property type="match status" value="1"/>
</dbReference>
<evidence type="ECO:0000313" key="3">
    <source>
        <dbReference type="Proteomes" id="UP001063698"/>
    </source>
</evidence>
<dbReference type="InterPro" id="IPR008254">
    <property type="entry name" value="Flavodoxin/NO_synth"/>
</dbReference>
<dbReference type="Proteomes" id="UP001063698">
    <property type="component" value="Chromosome"/>
</dbReference>
<reference evidence="2" key="1">
    <citation type="submission" date="2013-11" db="EMBL/GenBank/DDBJ databases">
        <title>Comparative genomics of Ignicoccus.</title>
        <authorList>
            <person name="Podar M."/>
        </authorList>
    </citation>
    <scope>NUCLEOTIDE SEQUENCE</scope>
    <source>
        <strain evidence="2">DSM 13166</strain>
    </source>
</reference>
<dbReference type="InterPro" id="IPR001279">
    <property type="entry name" value="Metallo-B-lactamas"/>
</dbReference>
<dbReference type="Gene3D" id="3.40.50.360">
    <property type="match status" value="1"/>
</dbReference>
<organism evidence="2 3">
    <name type="scientific">Ignicoccus pacificus DSM 13166</name>
    <dbReference type="NCBI Taxonomy" id="940294"/>
    <lineage>
        <taxon>Archaea</taxon>
        <taxon>Thermoproteota</taxon>
        <taxon>Thermoprotei</taxon>
        <taxon>Desulfurococcales</taxon>
        <taxon>Desulfurococcaceae</taxon>
        <taxon>Ignicoccus</taxon>
    </lineage>
</organism>
<evidence type="ECO:0000313" key="2">
    <source>
        <dbReference type="EMBL" id="UXD21119.1"/>
    </source>
</evidence>
<dbReference type="SMART" id="SM00849">
    <property type="entry name" value="Lactamase_B"/>
    <property type="match status" value="1"/>
</dbReference>
<feature type="domain" description="Flavodoxin-like" evidence="1">
    <location>
        <begin position="237"/>
        <end position="378"/>
    </location>
</feature>
<dbReference type="CDD" id="cd07709">
    <property type="entry name" value="flavodiiron_proteins_MBL-fold"/>
    <property type="match status" value="1"/>
</dbReference>
<dbReference type="InterPro" id="IPR045761">
    <property type="entry name" value="ODP_dom"/>
</dbReference>
<dbReference type="GO" id="GO:0010181">
    <property type="term" value="F:FMN binding"/>
    <property type="evidence" value="ECO:0007669"/>
    <property type="project" value="InterPro"/>
</dbReference>
<dbReference type="Pfam" id="PF19583">
    <property type="entry name" value="ODP"/>
    <property type="match status" value="1"/>
</dbReference>
<dbReference type="InterPro" id="IPR029039">
    <property type="entry name" value="Flavoprotein-like_sf"/>
</dbReference>
<gene>
    <name evidence="2" type="ORF">IPA_00330</name>
</gene>
<protein>
    <submittedName>
        <fullName evidence="2">Beta-lactamase</fullName>
    </submittedName>
</protein>
<dbReference type="PROSITE" id="PS50902">
    <property type="entry name" value="FLAVODOXIN_LIKE"/>
    <property type="match status" value="1"/>
</dbReference>